<feature type="region of interest" description="Disordered" evidence="1">
    <location>
        <begin position="1"/>
        <end position="21"/>
    </location>
</feature>
<protein>
    <submittedName>
        <fullName evidence="2">RHTO0S14e02850g1_1</fullName>
    </submittedName>
</protein>
<gene>
    <name evidence="2" type="ORF">RHTO0S_14e02850g</name>
</gene>
<accession>A0A061BBQ5</accession>
<dbReference type="EMBL" id="LK052949">
    <property type="protein sequence ID" value="CDR47388.1"/>
    <property type="molecule type" value="Genomic_DNA"/>
</dbReference>
<feature type="compositionally biased region" description="Acidic residues" evidence="1">
    <location>
        <begin position="1"/>
        <end position="11"/>
    </location>
</feature>
<proteinExistence type="predicted"/>
<evidence type="ECO:0000313" key="2">
    <source>
        <dbReference type="EMBL" id="CDR47388.1"/>
    </source>
</evidence>
<sequence>MASDDEMELDEEAARELDSDDEFATGLDYEVEDDGIWTRFWSEEKQQRRRDMQLTGPRRENVRAYSAQGWLML</sequence>
<dbReference type="OrthoDB" id="10286114at2759"/>
<organism evidence="2">
    <name type="scientific">Rhodotorula toruloides</name>
    <name type="common">Yeast</name>
    <name type="synonym">Rhodosporidium toruloides</name>
    <dbReference type="NCBI Taxonomy" id="5286"/>
    <lineage>
        <taxon>Eukaryota</taxon>
        <taxon>Fungi</taxon>
        <taxon>Dikarya</taxon>
        <taxon>Basidiomycota</taxon>
        <taxon>Pucciniomycotina</taxon>
        <taxon>Microbotryomycetes</taxon>
        <taxon>Sporidiobolales</taxon>
        <taxon>Sporidiobolaceae</taxon>
        <taxon>Rhodotorula</taxon>
    </lineage>
</organism>
<evidence type="ECO:0000256" key="1">
    <source>
        <dbReference type="SAM" id="MobiDB-lite"/>
    </source>
</evidence>
<reference evidence="2" key="1">
    <citation type="journal article" date="2014" name="Genome Announc.">
        <title>Draft genome sequence of Rhodosporidium toruloides CECT1137, an oleaginous yeast of biotechnological interest.</title>
        <authorList>
            <person name="Morin N."/>
            <person name="Calcas X."/>
            <person name="Devillers H."/>
            <person name="Durrens P."/>
            <person name="Sherman D.J."/>
            <person name="Nicaud J.-M."/>
            <person name="Neuveglise C."/>
        </authorList>
    </citation>
    <scope>NUCLEOTIDE SEQUENCE</scope>
    <source>
        <strain evidence="2">CECT1137</strain>
    </source>
</reference>
<name>A0A061BBQ5_RHOTO</name>
<dbReference type="AlphaFoldDB" id="A0A061BBQ5"/>